<evidence type="ECO:0000313" key="1">
    <source>
        <dbReference type="EMBL" id="KNE70242.1"/>
    </source>
</evidence>
<evidence type="ECO:0000313" key="2">
    <source>
        <dbReference type="Proteomes" id="UP000054350"/>
    </source>
</evidence>
<reference evidence="2" key="2">
    <citation type="submission" date="2009-11" db="EMBL/GenBank/DDBJ databases">
        <title>The Genome Sequence of Allomyces macrogynus strain ATCC 38327.</title>
        <authorList>
            <consortium name="The Broad Institute Genome Sequencing Platform"/>
            <person name="Russ C."/>
            <person name="Cuomo C."/>
            <person name="Shea T."/>
            <person name="Young S.K."/>
            <person name="Zeng Q."/>
            <person name="Koehrsen M."/>
            <person name="Haas B."/>
            <person name="Borodovsky M."/>
            <person name="Guigo R."/>
            <person name="Alvarado L."/>
            <person name="Berlin A."/>
            <person name="Borenstein D."/>
            <person name="Chen Z."/>
            <person name="Engels R."/>
            <person name="Freedman E."/>
            <person name="Gellesch M."/>
            <person name="Goldberg J."/>
            <person name="Griggs A."/>
            <person name="Gujja S."/>
            <person name="Heiman D."/>
            <person name="Hepburn T."/>
            <person name="Howarth C."/>
            <person name="Jen D."/>
            <person name="Larson L."/>
            <person name="Lewis B."/>
            <person name="Mehta T."/>
            <person name="Park D."/>
            <person name="Pearson M."/>
            <person name="Roberts A."/>
            <person name="Saif S."/>
            <person name="Shenoy N."/>
            <person name="Sisk P."/>
            <person name="Stolte C."/>
            <person name="Sykes S."/>
            <person name="Walk T."/>
            <person name="White J."/>
            <person name="Yandava C."/>
            <person name="Burger G."/>
            <person name="Gray M.W."/>
            <person name="Holland P.W.H."/>
            <person name="King N."/>
            <person name="Lang F.B.F."/>
            <person name="Roger A.J."/>
            <person name="Ruiz-Trillo I."/>
            <person name="Lander E."/>
            <person name="Nusbaum C."/>
        </authorList>
    </citation>
    <scope>NUCLEOTIDE SEQUENCE [LARGE SCALE GENOMIC DNA]</scope>
    <source>
        <strain evidence="2">ATCC 38327</strain>
    </source>
</reference>
<keyword evidence="2" id="KW-1185">Reference proteome</keyword>
<name>A0A0L0T656_ALLM3</name>
<dbReference type="EMBL" id="GG745365">
    <property type="protein sequence ID" value="KNE70242.1"/>
    <property type="molecule type" value="Genomic_DNA"/>
</dbReference>
<accession>A0A0L0T656</accession>
<dbReference type="OrthoDB" id="2684236at2759"/>
<dbReference type="AlphaFoldDB" id="A0A0L0T656"/>
<dbReference type="VEuPathDB" id="FungiDB:AMAG_20068"/>
<proteinExistence type="predicted"/>
<gene>
    <name evidence="1" type="ORF">AMAG_20068</name>
</gene>
<dbReference type="Proteomes" id="UP000054350">
    <property type="component" value="Unassembled WGS sequence"/>
</dbReference>
<protein>
    <submittedName>
        <fullName evidence="1">Uncharacterized protein</fullName>
    </submittedName>
</protein>
<organism evidence="1 2">
    <name type="scientific">Allomyces macrogynus (strain ATCC 38327)</name>
    <name type="common">Allomyces javanicus var. macrogynus</name>
    <dbReference type="NCBI Taxonomy" id="578462"/>
    <lineage>
        <taxon>Eukaryota</taxon>
        <taxon>Fungi</taxon>
        <taxon>Fungi incertae sedis</taxon>
        <taxon>Blastocladiomycota</taxon>
        <taxon>Blastocladiomycetes</taxon>
        <taxon>Blastocladiales</taxon>
        <taxon>Blastocladiaceae</taxon>
        <taxon>Allomyces</taxon>
    </lineage>
</organism>
<sequence>MPADRPYNLTPATVDASQALQATGTVPCPSCNTNQTMDVLEYAGFRLHDKFHVCSSCSTSFPAKHVAVCRFMVQVAQAQQMLRATVLHGGCLAAN</sequence>
<reference evidence="1 2" key="1">
    <citation type="submission" date="2009-11" db="EMBL/GenBank/DDBJ databases">
        <title>Annotation of Allomyces macrogynus ATCC 38327.</title>
        <authorList>
            <consortium name="The Broad Institute Genome Sequencing Platform"/>
            <person name="Russ C."/>
            <person name="Cuomo C."/>
            <person name="Burger G."/>
            <person name="Gray M.W."/>
            <person name="Holland P.W.H."/>
            <person name="King N."/>
            <person name="Lang F.B.F."/>
            <person name="Roger A.J."/>
            <person name="Ruiz-Trillo I."/>
            <person name="Young S.K."/>
            <person name="Zeng Q."/>
            <person name="Gargeya S."/>
            <person name="Fitzgerald M."/>
            <person name="Haas B."/>
            <person name="Abouelleil A."/>
            <person name="Alvarado L."/>
            <person name="Arachchi H.M."/>
            <person name="Berlin A."/>
            <person name="Chapman S.B."/>
            <person name="Gearin G."/>
            <person name="Goldberg J."/>
            <person name="Griggs A."/>
            <person name="Gujja S."/>
            <person name="Hansen M."/>
            <person name="Heiman D."/>
            <person name="Howarth C."/>
            <person name="Larimer J."/>
            <person name="Lui A."/>
            <person name="MacDonald P.J.P."/>
            <person name="McCowen C."/>
            <person name="Montmayeur A."/>
            <person name="Murphy C."/>
            <person name="Neiman D."/>
            <person name="Pearson M."/>
            <person name="Priest M."/>
            <person name="Roberts A."/>
            <person name="Saif S."/>
            <person name="Shea T."/>
            <person name="Sisk P."/>
            <person name="Stolte C."/>
            <person name="Sykes S."/>
            <person name="Wortman J."/>
            <person name="Nusbaum C."/>
            <person name="Birren B."/>
        </authorList>
    </citation>
    <scope>NUCLEOTIDE SEQUENCE [LARGE SCALE GENOMIC DNA]</scope>
    <source>
        <strain evidence="1 2">ATCC 38327</strain>
    </source>
</reference>